<dbReference type="GO" id="GO:0003677">
    <property type="term" value="F:DNA binding"/>
    <property type="evidence" value="ECO:0007669"/>
    <property type="project" value="TreeGrafter"/>
</dbReference>
<dbReference type="OrthoDB" id="2193432at2759"/>
<evidence type="ECO:0000256" key="5">
    <source>
        <dbReference type="ARBA" id="ARBA00023242"/>
    </source>
</evidence>
<dbReference type="PANTHER" id="PTHR12264">
    <property type="entry name" value="TRANSCRIPTION INITIATION FACTOR TFIID SUBUNIT 12"/>
    <property type="match status" value="1"/>
</dbReference>
<gene>
    <name evidence="8" type="ORF">CcCBS67573_g04501</name>
</gene>
<comment type="subcellular location">
    <subcellularLocation>
        <location evidence="1">Nucleus</location>
    </subcellularLocation>
</comment>
<dbReference type="AlphaFoldDB" id="A0A507FF85"/>
<dbReference type="InterPro" id="IPR009072">
    <property type="entry name" value="Histone-fold"/>
</dbReference>
<evidence type="ECO:0000313" key="9">
    <source>
        <dbReference type="Proteomes" id="UP000320333"/>
    </source>
</evidence>
<accession>A0A507FF85</accession>
<dbReference type="GO" id="GO:0046982">
    <property type="term" value="F:protein heterodimerization activity"/>
    <property type="evidence" value="ECO:0007669"/>
    <property type="project" value="InterPro"/>
</dbReference>
<comment type="caution">
    <text evidence="8">The sequence shown here is derived from an EMBL/GenBank/DDBJ whole genome shotgun (WGS) entry which is preliminary data.</text>
</comment>
<dbReference type="GO" id="GO:0017025">
    <property type="term" value="F:TBP-class protein binding"/>
    <property type="evidence" value="ECO:0007669"/>
    <property type="project" value="TreeGrafter"/>
</dbReference>
<evidence type="ECO:0000256" key="3">
    <source>
        <dbReference type="ARBA" id="ARBA00023015"/>
    </source>
</evidence>
<evidence type="ECO:0000259" key="7">
    <source>
        <dbReference type="Pfam" id="PF03847"/>
    </source>
</evidence>
<dbReference type="SUPFAM" id="SSF47113">
    <property type="entry name" value="Histone-fold"/>
    <property type="match status" value="1"/>
</dbReference>
<dbReference type="EMBL" id="QEAP01000136">
    <property type="protein sequence ID" value="TPX74240.1"/>
    <property type="molecule type" value="Genomic_DNA"/>
</dbReference>
<feature type="region of interest" description="Disordered" evidence="6">
    <location>
        <begin position="24"/>
        <end position="57"/>
    </location>
</feature>
<evidence type="ECO:0000256" key="2">
    <source>
        <dbReference type="ARBA" id="ARBA00007530"/>
    </source>
</evidence>
<evidence type="ECO:0000256" key="6">
    <source>
        <dbReference type="SAM" id="MobiDB-lite"/>
    </source>
</evidence>
<sequence>MHTNPKTCKNGTSAAVTPLATVSSAQRTAAMSPPGTQTAASVASSSPQKSTSPGISASTGHVNLAILMGGIKSVNLNTSSVDGGGQHTGPPPSVNPSLYAQLQQFYPQISAMSPQLVQRMVLQFQVRMAATAAANNNGQLNAMNAVPNSSNPESGPSGHNNNLNLNVTMNMFSNLNTAASGANAGRISAPTSFQNSANGGNCAAMSALMTNNPNLAANMKMMHIFRKQQHLMSLQNANNAAGGLSGGVAAGGASSGALPPSMNPAIAANAMSGAVPQATQLLNSTRTTAALPANSNSGVDDAGNTPVPVNTGSPANNETDEAMIEGATVQQQLCAQQPISQQLQTNQDAQAIANMSAKKISLHRNSLLTRVQAIVAAISRAGITEIEKLTLLLNRFTTQIQLNQLDHFLKLKSGIAIQPAEYEATKNAVLQLKLNAANLRTRIGMQHSLGQPETGLTAQIPQLESKSNDPMIPYALASVSASDISASSSFPANAAMAQVSNSIAQCTQQSSAVAAHATNMRPTMFQSVNPQQSRPLFGGTEAYLGGTATGPVSTLQAFLSKTILELPQESMEEQFRALLDDSSKPDIDSDRGNGAKRKLCDLLADINASDTLDPRVEEVLYTLPDTFIDHVTQVACEMAKHRHSKVAKIKDFRFPLGKNGIKCTCPVLTQLIYETEQSWNLRIPTTIPFTGSNTPGLHASTLAIHLDHSSSSISIVCPPPKRFATANHISRSIQVKKALRDDQLYLARQHTLEAQRLGEIAGGTKCCDDEKEEPGISDVKPEEEEEAGAAVGGPDEDGEQGESDSIKLR</sequence>
<evidence type="ECO:0000256" key="1">
    <source>
        <dbReference type="ARBA" id="ARBA00004123"/>
    </source>
</evidence>
<keyword evidence="3" id="KW-0805">Transcription regulation</keyword>
<comment type="similarity">
    <text evidence="2">Belongs to the TAF12 family.</text>
</comment>
<keyword evidence="5" id="KW-0539">Nucleus</keyword>
<feature type="domain" description="Transcription initiation factor TFIID subunit 12" evidence="7">
    <location>
        <begin position="596"/>
        <end position="658"/>
    </location>
</feature>
<reference evidence="8 9" key="1">
    <citation type="journal article" date="2019" name="Sci. Rep.">
        <title>Comparative genomics of chytrid fungi reveal insights into the obligate biotrophic and pathogenic lifestyle of Synchytrium endobioticum.</title>
        <authorList>
            <person name="van de Vossenberg B.T.L.H."/>
            <person name="Warris S."/>
            <person name="Nguyen H.D.T."/>
            <person name="van Gent-Pelzer M.P.E."/>
            <person name="Joly D.L."/>
            <person name="van de Geest H.C."/>
            <person name="Bonants P.J.M."/>
            <person name="Smith D.S."/>
            <person name="Levesque C.A."/>
            <person name="van der Lee T.A.J."/>
        </authorList>
    </citation>
    <scope>NUCLEOTIDE SEQUENCE [LARGE SCALE GENOMIC DNA]</scope>
    <source>
        <strain evidence="8 9">CBS 675.73</strain>
    </source>
</reference>
<evidence type="ECO:0000313" key="8">
    <source>
        <dbReference type="EMBL" id="TPX74240.1"/>
    </source>
</evidence>
<dbReference type="STRING" id="246404.A0A507FF85"/>
<dbReference type="InterPro" id="IPR003228">
    <property type="entry name" value="TFIID_TAF12_dom"/>
</dbReference>
<evidence type="ECO:0000256" key="4">
    <source>
        <dbReference type="ARBA" id="ARBA00023163"/>
    </source>
</evidence>
<dbReference type="GO" id="GO:0005669">
    <property type="term" value="C:transcription factor TFIID complex"/>
    <property type="evidence" value="ECO:0007669"/>
    <property type="project" value="InterPro"/>
</dbReference>
<dbReference type="Pfam" id="PF03847">
    <property type="entry name" value="TFIID_20kDa"/>
    <property type="match status" value="1"/>
</dbReference>
<feature type="region of interest" description="Disordered" evidence="6">
    <location>
        <begin position="764"/>
        <end position="809"/>
    </location>
</feature>
<keyword evidence="9" id="KW-1185">Reference proteome</keyword>
<organism evidence="8 9">
    <name type="scientific">Chytriomyces confervae</name>
    <dbReference type="NCBI Taxonomy" id="246404"/>
    <lineage>
        <taxon>Eukaryota</taxon>
        <taxon>Fungi</taxon>
        <taxon>Fungi incertae sedis</taxon>
        <taxon>Chytridiomycota</taxon>
        <taxon>Chytridiomycota incertae sedis</taxon>
        <taxon>Chytridiomycetes</taxon>
        <taxon>Chytridiales</taxon>
        <taxon>Chytriomycetaceae</taxon>
        <taxon>Chytriomyces</taxon>
    </lineage>
</organism>
<dbReference type="PANTHER" id="PTHR12264:SF21">
    <property type="entry name" value="TRANSCRIPTION INITIATION FACTOR TFIID SUBUNIT 12"/>
    <property type="match status" value="1"/>
</dbReference>
<dbReference type="Gene3D" id="1.10.20.10">
    <property type="entry name" value="Histone, subunit A"/>
    <property type="match status" value="1"/>
</dbReference>
<dbReference type="GO" id="GO:0051123">
    <property type="term" value="P:RNA polymerase II preinitiation complex assembly"/>
    <property type="evidence" value="ECO:0007669"/>
    <property type="project" value="TreeGrafter"/>
</dbReference>
<dbReference type="GO" id="GO:0000124">
    <property type="term" value="C:SAGA complex"/>
    <property type="evidence" value="ECO:0007669"/>
    <property type="project" value="InterPro"/>
</dbReference>
<name>A0A507FF85_9FUNG</name>
<dbReference type="InterPro" id="IPR037794">
    <property type="entry name" value="TAF12"/>
</dbReference>
<dbReference type="Proteomes" id="UP000320333">
    <property type="component" value="Unassembled WGS sequence"/>
</dbReference>
<protein>
    <recommendedName>
        <fullName evidence="7">Transcription initiation factor TFIID subunit 12 domain-containing protein</fullName>
    </recommendedName>
</protein>
<proteinExistence type="inferred from homology"/>
<keyword evidence="4" id="KW-0804">Transcription</keyword>